<organism evidence="1 2">
    <name type="scientific">Burkholderia lata (strain ATCC 17760 / DSM 23089 / LMG 22485 / NCIMB 9086 / R18194 / 383)</name>
    <dbReference type="NCBI Taxonomy" id="482957"/>
    <lineage>
        <taxon>Bacteria</taxon>
        <taxon>Pseudomonadati</taxon>
        <taxon>Pseudomonadota</taxon>
        <taxon>Betaproteobacteria</taxon>
        <taxon>Burkholderiales</taxon>
        <taxon>Burkholderiaceae</taxon>
        <taxon>Burkholderia</taxon>
        <taxon>Burkholderia cepacia complex</taxon>
    </lineage>
</organism>
<reference evidence="1 2" key="1">
    <citation type="submission" date="2019-09" db="EMBL/GenBank/DDBJ databases">
        <authorList>
            <person name="Depoorter E."/>
        </authorList>
    </citation>
    <scope>NUCLEOTIDE SEQUENCE [LARGE SCALE GENOMIC DNA]</scope>
    <source>
        <strain evidence="1">LMG 6863</strain>
    </source>
</reference>
<accession>A0A6P2KAG3</accession>
<protein>
    <submittedName>
        <fullName evidence="1">Uncharacterized protein</fullName>
    </submittedName>
</protein>
<dbReference type="AlphaFoldDB" id="A0A6P2KAG3"/>
<proteinExistence type="predicted"/>
<dbReference type="Proteomes" id="UP000494170">
    <property type="component" value="Unassembled WGS sequence"/>
</dbReference>
<sequence length="160" mass="18008">MSRKIEIWRVTMVLASTSLRSRVSALPGDLSLDACWTLEQQQGYIEAMLQDRLTDTQVWSRKSGDDGLARFCVVDGVRRLRAIWQFGDGKLPLSCTCGPIDGEVVAGLRYDELPEVVRARFLAYEFAVFLFDVDDDVVEVFERINRVDGSLGTIESGNLR</sequence>
<dbReference type="RefSeq" id="WP_174940040.1">
    <property type="nucleotide sequence ID" value="NZ_CABVPY010000012.1"/>
</dbReference>
<evidence type="ECO:0000313" key="2">
    <source>
        <dbReference type="Proteomes" id="UP000494170"/>
    </source>
</evidence>
<gene>
    <name evidence="1" type="ORF">BLA6863_02444</name>
</gene>
<name>A0A6P2KAG3_BURL3</name>
<dbReference type="EMBL" id="CABVPY010000012">
    <property type="protein sequence ID" value="VWB53310.1"/>
    <property type="molecule type" value="Genomic_DNA"/>
</dbReference>
<evidence type="ECO:0000313" key="1">
    <source>
        <dbReference type="EMBL" id="VWB53310.1"/>
    </source>
</evidence>